<sequence>MFLQFVLAFSAYLHDLGTQWHSRTPSTDRRWTHGLSCRPTVRRSHHGLWSVDQDFPYTAFDTNYGRAARTVNRSTVRRSDRGTHGHHPRTVDGLTVCPAGPWLMTENFPRSQLENLAKSLLMDRPTVRRSHHGLWSVDQDFPYTAFDTNYGRAARTVNRSTVRRSDRR</sequence>
<evidence type="ECO:0000256" key="1">
    <source>
        <dbReference type="SAM" id="SignalP"/>
    </source>
</evidence>
<organism evidence="2 3">
    <name type="scientific">Solanum verrucosum</name>
    <dbReference type="NCBI Taxonomy" id="315347"/>
    <lineage>
        <taxon>Eukaryota</taxon>
        <taxon>Viridiplantae</taxon>
        <taxon>Streptophyta</taxon>
        <taxon>Embryophyta</taxon>
        <taxon>Tracheophyta</taxon>
        <taxon>Spermatophyta</taxon>
        <taxon>Magnoliopsida</taxon>
        <taxon>eudicotyledons</taxon>
        <taxon>Gunneridae</taxon>
        <taxon>Pentapetalae</taxon>
        <taxon>asterids</taxon>
        <taxon>lamiids</taxon>
        <taxon>Solanales</taxon>
        <taxon>Solanaceae</taxon>
        <taxon>Solanoideae</taxon>
        <taxon>Solaneae</taxon>
        <taxon>Solanum</taxon>
    </lineage>
</organism>
<gene>
    <name evidence="2" type="ORF">MTR67_003350</name>
</gene>
<dbReference type="AlphaFoldDB" id="A0AAF0PU59"/>
<name>A0AAF0PU59_SOLVR</name>
<feature type="signal peptide" evidence="1">
    <location>
        <begin position="1"/>
        <end position="18"/>
    </location>
</feature>
<evidence type="ECO:0000313" key="2">
    <source>
        <dbReference type="EMBL" id="WMV09965.1"/>
    </source>
</evidence>
<dbReference type="EMBL" id="CP133612">
    <property type="protein sequence ID" value="WMV09965.1"/>
    <property type="molecule type" value="Genomic_DNA"/>
</dbReference>
<accession>A0AAF0PU59</accession>
<keyword evidence="3" id="KW-1185">Reference proteome</keyword>
<evidence type="ECO:0000313" key="3">
    <source>
        <dbReference type="Proteomes" id="UP001234989"/>
    </source>
</evidence>
<protein>
    <submittedName>
        <fullName evidence="2">Uncharacterized protein</fullName>
    </submittedName>
</protein>
<keyword evidence="1" id="KW-0732">Signal</keyword>
<proteinExistence type="predicted"/>
<dbReference type="Proteomes" id="UP001234989">
    <property type="component" value="Chromosome 1"/>
</dbReference>
<reference evidence="2" key="1">
    <citation type="submission" date="2023-08" db="EMBL/GenBank/DDBJ databases">
        <title>A de novo genome assembly of Solanum verrucosum Schlechtendal, a Mexican diploid species geographically isolated from the other diploid A-genome species in potato relatives.</title>
        <authorList>
            <person name="Hosaka K."/>
        </authorList>
    </citation>
    <scope>NUCLEOTIDE SEQUENCE</scope>
    <source>
        <tissue evidence="2">Young leaves</tissue>
    </source>
</reference>
<feature type="chain" id="PRO_5042038346" evidence="1">
    <location>
        <begin position="19"/>
        <end position="168"/>
    </location>
</feature>